<feature type="transmembrane region" description="Helical" evidence="6">
    <location>
        <begin position="442"/>
        <end position="465"/>
    </location>
</feature>
<feature type="transmembrane region" description="Helical" evidence="6">
    <location>
        <begin position="45"/>
        <end position="67"/>
    </location>
</feature>
<protein>
    <recommendedName>
        <fullName evidence="6">Protein DETOXIFICATION</fullName>
    </recommendedName>
    <alternativeName>
        <fullName evidence="6">Multidrug and toxic compound extrusion protein</fullName>
    </alternativeName>
</protein>
<dbReference type="GO" id="GO:0042910">
    <property type="term" value="F:xenobiotic transmembrane transporter activity"/>
    <property type="evidence" value="ECO:0007669"/>
    <property type="project" value="InterPro"/>
</dbReference>
<dbReference type="AlphaFoldDB" id="A0A9Q0H178"/>
<dbReference type="GO" id="GO:1990961">
    <property type="term" value="P:xenobiotic detoxification by transmembrane export across the plasma membrane"/>
    <property type="evidence" value="ECO:0007669"/>
    <property type="project" value="InterPro"/>
</dbReference>
<accession>A0A9Q0H178</accession>
<feature type="transmembrane region" description="Helical" evidence="6">
    <location>
        <begin position="344"/>
        <end position="365"/>
    </location>
</feature>
<evidence type="ECO:0000256" key="1">
    <source>
        <dbReference type="ARBA" id="ARBA00004141"/>
    </source>
</evidence>
<feature type="transmembrane region" description="Helical" evidence="6">
    <location>
        <begin position="413"/>
        <end position="436"/>
    </location>
</feature>
<feature type="transmembrane region" description="Helical" evidence="6">
    <location>
        <begin position="120"/>
        <end position="141"/>
    </location>
</feature>
<sequence length="524" mass="57081">MAATSKLPENPTPESPSTPTPPLTPKWPTNIKQVISLELRTQWRIGMPLVAMNLTWFAKLAITTAFLGRLGDLQLAGGALGFTFANVTGFSVLNGLCGAMEPICGQAYGAKNYSLLHKTLAMTTFLLLLTTIPVAFLWLNVDKILIHFGQQPDISIVAKKYLLYLLPDLILTSFLCPLKAYLSSQSITVPIMLSSALALGLHFPINILLSRAKGIEGVSMAIWLTDLTVVILLGLYVLVMERRQRNKWGEEGWWNHRLGDWIQLLRLCGPCCLTTCLEWWCYEILILLTGRLPDAKQAVAVIAVVLNFDYLLFSLMLSIATCVSTRISNELGANRARPAYQSAYVSLAVSIVSGCTGASLMVAARGPWGSLFSHDKGILKGVKKMMLLMALLELVNFPLAVCGGIVRGTARPWLGLYANLGGFYLLALPLGVVLAFRIRLGLAGLLLGFLAGVTLCLFLLLIFILRIDWVEEANRAQVRACSTASHEDGDPIPGDHTAVGVLEGPKSMNITNKALQDCLSQENA</sequence>
<dbReference type="PANTHER" id="PTHR11206">
    <property type="entry name" value="MULTIDRUG RESISTANCE PROTEIN"/>
    <property type="match status" value="1"/>
</dbReference>
<feature type="transmembrane region" description="Helical" evidence="6">
    <location>
        <begin position="385"/>
        <end position="406"/>
    </location>
</feature>
<dbReference type="Proteomes" id="UP001141806">
    <property type="component" value="Unassembled WGS sequence"/>
</dbReference>
<keyword evidence="4 6" id="KW-1133">Transmembrane helix</keyword>
<organism evidence="8 9">
    <name type="scientific">Protea cynaroides</name>
    <dbReference type="NCBI Taxonomy" id="273540"/>
    <lineage>
        <taxon>Eukaryota</taxon>
        <taxon>Viridiplantae</taxon>
        <taxon>Streptophyta</taxon>
        <taxon>Embryophyta</taxon>
        <taxon>Tracheophyta</taxon>
        <taxon>Spermatophyta</taxon>
        <taxon>Magnoliopsida</taxon>
        <taxon>Proteales</taxon>
        <taxon>Proteaceae</taxon>
        <taxon>Protea</taxon>
    </lineage>
</organism>
<dbReference type="NCBIfam" id="TIGR00797">
    <property type="entry name" value="matE"/>
    <property type="match status" value="1"/>
</dbReference>
<keyword evidence="5 6" id="KW-0472">Membrane</keyword>
<feature type="transmembrane region" description="Helical" evidence="6">
    <location>
        <begin position="221"/>
        <end position="240"/>
    </location>
</feature>
<evidence type="ECO:0000313" key="8">
    <source>
        <dbReference type="EMBL" id="KAJ4956230.1"/>
    </source>
</evidence>
<comment type="subcellular location">
    <subcellularLocation>
        <location evidence="1">Membrane</location>
        <topology evidence="1">Multi-pass membrane protein</topology>
    </subcellularLocation>
</comment>
<feature type="region of interest" description="Disordered" evidence="7">
    <location>
        <begin position="1"/>
        <end position="27"/>
    </location>
</feature>
<keyword evidence="9" id="KW-1185">Reference proteome</keyword>
<name>A0A9Q0H178_9MAGN</name>
<dbReference type="GO" id="GO:0016020">
    <property type="term" value="C:membrane"/>
    <property type="evidence" value="ECO:0007669"/>
    <property type="project" value="UniProtKB-SubCell"/>
</dbReference>
<evidence type="ECO:0000256" key="5">
    <source>
        <dbReference type="ARBA" id="ARBA00023136"/>
    </source>
</evidence>
<dbReference type="InterPro" id="IPR045069">
    <property type="entry name" value="MATE_euk"/>
</dbReference>
<dbReference type="EMBL" id="JAMYWD010000011">
    <property type="protein sequence ID" value="KAJ4956230.1"/>
    <property type="molecule type" value="Genomic_DNA"/>
</dbReference>
<evidence type="ECO:0000256" key="7">
    <source>
        <dbReference type="SAM" id="MobiDB-lite"/>
    </source>
</evidence>
<dbReference type="OrthoDB" id="2126698at2759"/>
<evidence type="ECO:0000256" key="3">
    <source>
        <dbReference type="ARBA" id="ARBA00022692"/>
    </source>
</evidence>
<dbReference type="InterPro" id="IPR002528">
    <property type="entry name" value="MATE_fam"/>
</dbReference>
<feature type="transmembrane region" description="Helical" evidence="6">
    <location>
        <begin position="189"/>
        <end position="209"/>
    </location>
</feature>
<comment type="similarity">
    <text evidence="2 6">Belongs to the multi antimicrobial extrusion (MATE) (TC 2.A.66.1) family.</text>
</comment>
<evidence type="ECO:0000256" key="2">
    <source>
        <dbReference type="ARBA" id="ARBA00010199"/>
    </source>
</evidence>
<feature type="transmembrane region" description="Helical" evidence="6">
    <location>
        <begin position="300"/>
        <end position="323"/>
    </location>
</feature>
<feature type="transmembrane region" description="Helical" evidence="6">
    <location>
        <begin position="161"/>
        <end position="182"/>
    </location>
</feature>
<dbReference type="Pfam" id="PF01554">
    <property type="entry name" value="MatE"/>
    <property type="match status" value="2"/>
</dbReference>
<evidence type="ECO:0000313" key="9">
    <source>
        <dbReference type="Proteomes" id="UP001141806"/>
    </source>
</evidence>
<evidence type="ECO:0000256" key="4">
    <source>
        <dbReference type="ARBA" id="ARBA00022989"/>
    </source>
</evidence>
<feature type="compositionally biased region" description="Pro residues" evidence="7">
    <location>
        <begin position="10"/>
        <end position="25"/>
    </location>
</feature>
<dbReference type="GO" id="GO:0015297">
    <property type="term" value="F:antiporter activity"/>
    <property type="evidence" value="ECO:0007669"/>
    <property type="project" value="InterPro"/>
</dbReference>
<reference evidence="8" key="1">
    <citation type="journal article" date="2023" name="Plant J.">
        <title>The genome of the king protea, Protea cynaroides.</title>
        <authorList>
            <person name="Chang J."/>
            <person name="Duong T.A."/>
            <person name="Schoeman C."/>
            <person name="Ma X."/>
            <person name="Roodt D."/>
            <person name="Barker N."/>
            <person name="Li Z."/>
            <person name="Van de Peer Y."/>
            <person name="Mizrachi E."/>
        </authorList>
    </citation>
    <scope>NUCLEOTIDE SEQUENCE</scope>
    <source>
        <tissue evidence="8">Young leaves</tissue>
    </source>
</reference>
<keyword evidence="3 6" id="KW-0812">Transmembrane</keyword>
<evidence type="ECO:0000256" key="6">
    <source>
        <dbReference type="RuleBase" id="RU004914"/>
    </source>
</evidence>
<dbReference type="CDD" id="cd13132">
    <property type="entry name" value="MATE_eukaryotic"/>
    <property type="match status" value="1"/>
</dbReference>
<proteinExistence type="inferred from homology"/>
<gene>
    <name evidence="8" type="ORF">NE237_013013</name>
</gene>
<comment type="caution">
    <text evidence="8">The sequence shown here is derived from an EMBL/GenBank/DDBJ whole genome shotgun (WGS) entry which is preliminary data.</text>
</comment>